<organism evidence="4 5">
    <name type="scientific">Spirulina subsalsa FACHB-351</name>
    <dbReference type="NCBI Taxonomy" id="234711"/>
    <lineage>
        <taxon>Bacteria</taxon>
        <taxon>Bacillati</taxon>
        <taxon>Cyanobacteriota</taxon>
        <taxon>Cyanophyceae</taxon>
        <taxon>Spirulinales</taxon>
        <taxon>Spirulinaceae</taxon>
        <taxon>Spirulina</taxon>
    </lineage>
</organism>
<dbReference type="PANTHER" id="PTHR45138">
    <property type="entry name" value="REGULATORY COMPONENTS OF SENSORY TRANSDUCTION SYSTEM"/>
    <property type="match status" value="1"/>
</dbReference>
<dbReference type="InterPro" id="IPR050469">
    <property type="entry name" value="Diguanylate_Cyclase"/>
</dbReference>
<dbReference type="SMART" id="SM00086">
    <property type="entry name" value="PAC"/>
    <property type="match status" value="1"/>
</dbReference>
<dbReference type="SUPFAM" id="SSF55785">
    <property type="entry name" value="PYP-like sensor domain (PAS domain)"/>
    <property type="match status" value="2"/>
</dbReference>
<dbReference type="EMBL" id="JAIHOM010000099">
    <property type="protein sequence ID" value="MCW6037950.1"/>
    <property type="molecule type" value="Genomic_DNA"/>
</dbReference>
<dbReference type="RefSeq" id="WP_265265839.1">
    <property type="nucleotide sequence ID" value="NZ_JAIHOM010000099.1"/>
</dbReference>
<evidence type="ECO:0000313" key="4">
    <source>
        <dbReference type="EMBL" id="MCW6037950.1"/>
    </source>
</evidence>
<dbReference type="Gene3D" id="3.30.450.40">
    <property type="match status" value="1"/>
</dbReference>
<feature type="domain" description="PAS" evidence="1">
    <location>
        <begin position="161"/>
        <end position="231"/>
    </location>
</feature>
<feature type="domain" description="GGDEF" evidence="3">
    <location>
        <begin position="487"/>
        <end position="621"/>
    </location>
</feature>
<dbReference type="InterPro" id="IPR029016">
    <property type="entry name" value="GAF-like_dom_sf"/>
</dbReference>
<dbReference type="Gene3D" id="3.30.450.20">
    <property type="entry name" value="PAS domain"/>
    <property type="match status" value="2"/>
</dbReference>
<dbReference type="InterPro" id="IPR035965">
    <property type="entry name" value="PAS-like_dom_sf"/>
</dbReference>
<dbReference type="InterPro" id="IPR000700">
    <property type="entry name" value="PAS-assoc_C"/>
</dbReference>
<dbReference type="InterPro" id="IPR000014">
    <property type="entry name" value="PAS"/>
</dbReference>
<evidence type="ECO:0000259" key="2">
    <source>
        <dbReference type="PROSITE" id="PS50113"/>
    </source>
</evidence>
<proteinExistence type="predicted"/>
<dbReference type="InterPro" id="IPR013655">
    <property type="entry name" value="PAS_fold_3"/>
</dbReference>
<keyword evidence="4" id="KW-0808">Transferase</keyword>
<reference evidence="4 5" key="1">
    <citation type="submission" date="2021-08" db="EMBL/GenBank/DDBJ databases">
        <title>Draft genome sequence of Spirulina subsalsa with high tolerance to salinity and hype-accumulation of phycocyanin.</title>
        <authorList>
            <person name="Pei H."/>
            <person name="Jiang L."/>
        </authorList>
    </citation>
    <scope>NUCLEOTIDE SEQUENCE [LARGE SCALE GENOMIC DNA]</scope>
    <source>
        <strain evidence="4 5">FACHB-351</strain>
    </source>
</reference>
<evidence type="ECO:0000313" key="5">
    <source>
        <dbReference type="Proteomes" id="UP001526426"/>
    </source>
</evidence>
<dbReference type="Proteomes" id="UP001526426">
    <property type="component" value="Unassembled WGS sequence"/>
</dbReference>
<evidence type="ECO:0000259" key="3">
    <source>
        <dbReference type="PROSITE" id="PS50887"/>
    </source>
</evidence>
<dbReference type="SUPFAM" id="SSF55073">
    <property type="entry name" value="Nucleotide cyclase"/>
    <property type="match status" value="1"/>
</dbReference>
<dbReference type="InterPro" id="IPR001610">
    <property type="entry name" value="PAC"/>
</dbReference>
<dbReference type="Pfam" id="PF00990">
    <property type="entry name" value="GGDEF"/>
    <property type="match status" value="1"/>
</dbReference>
<dbReference type="NCBIfam" id="TIGR00254">
    <property type="entry name" value="GGDEF"/>
    <property type="match status" value="1"/>
</dbReference>
<dbReference type="InterPro" id="IPR029787">
    <property type="entry name" value="Nucleotide_cyclase"/>
</dbReference>
<feature type="domain" description="PAC" evidence="2">
    <location>
        <begin position="235"/>
        <end position="287"/>
    </location>
</feature>
<dbReference type="Pfam" id="PF08447">
    <property type="entry name" value="PAS_3"/>
    <property type="match status" value="1"/>
</dbReference>
<dbReference type="Pfam" id="PF08448">
    <property type="entry name" value="PAS_4"/>
    <property type="match status" value="1"/>
</dbReference>
<dbReference type="SMART" id="SM00091">
    <property type="entry name" value="PAS"/>
    <property type="match status" value="2"/>
</dbReference>
<sequence>MTNPQLSDCLNFDLFDRIPEGVCVLRSDFVVVFWNKTLESWTKIPRSKILGCPIDQYYPHFREPKYQGRLQQIFNGGPPIIFSAQLHKYLIPVSFGPNQLRSQQVMVTGLPNPEGEEFYAVLAIQDVTDLTHQSQAYRKMRDQALAEIQQRQHIEAALRESEARYAKIFEDGPLGMALIDQNHCFFRVNRRFCQIVGYGEEELTGLSVLEITHPLDREKTAYWLEELNQGNCESYRLEKRYCNKTERVLWVMVTVSMIRNYDGQPLYRLSLVEDITERKQSEEALNQAHDHLKRWVMELEQRNREITLLRDLSNALQASLSRGAIAGAIRHFVQALFPQRAGGVLVWEQEEVRVFSHWGDALVIEEVALSYQSWLRQQQRKNGLCDCQCFLATLPKEYFYLPLHSQNQELGLFLLEGQIIPGRPLNQTEQNLAETVAENIALALANLQLRETLHELSIRDGLTGLYNRRYLEEALGREVSLALRKGYPVGVIMVDVDHFKNFNDTYGHVIGDRVLQTLSEFLLLNIRNSDIACRYGGEELLLILPEASLENTQKRAEQIRQGIKTLKIEHQGQTVGKITLSLGVACFPQHGLTWEAVIRAADQALYQAKATGRDRVVAFHPSIDEPTR</sequence>
<dbReference type="Gene3D" id="3.30.70.270">
    <property type="match status" value="1"/>
</dbReference>
<dbReference type="NCBIfam" id="TIGR00229">
    <property type="entry name" value="sensory_box"/>
    <property type="match status" value="1"/>
</dbReference>
<dbReference type="EC" id="2.7.7.65" evidence="4"/>
<dbReference type="InterPro" id="IPR013656">
    <property type="entry name" value="PAS_4"/>
</dbReference>
<evidence type="ECO:0000259" key="1">
    <source>
        <dbReference type="PROSITE" id="PS50112"/>
    </source>
</evidence>
<dbReference type="CDD" id="cd00130">
    <property type="entry name" value="PAS"/>
    <property type="match status" value="2"/>
</dbReference>
<dbReference type="PROSITE" id="PS50112">
    <property type="entry name" value="PAS"/>
    <property type="match status" value="1"/>
</dbReference>
<dbReference type="InterPro" id="IPR000160">
    <property type="entry name" value="GGDEF_dom"/>
</dbReference>
<protein>
    <submittedName>
        <fullName evidence="4">Diguanylate cyclase</fullName>
        <ecNumber evidence="4">2.7.7.65</ecNumber>
    </submittedName>
</protein>
<comment type="caution">
    <text evidence="4">The sequence shown here is derived from an EMBL/GenBank/DDBJ whole genome shotgun (WGS) entry which is preliminary data.</text>
</comment>
<keyword evidence="5" id="KW-1185">Reference proteome</keyword>
<keyword evidence="4" id="KW-0548">Nucleotidyltransferase</keyword>
<dbReference type="InterPro" id="IPR043128">
    <property type="entry name" value="Rev_trsase/Diguanyl_cyclase"/>
</dbReference>
<dbReference type="CDD" id="cd01949">
    <property type="entry name" value="GGDEF"/>
    <property type="match status" value="1"/>
</dbReference>
<accession>A0ABT3L8W5</accession>
<dbReference type="PROSITE" id="PS50113">
    <property type="entry name" value="PAC"/>
    <property type="match status" value="1"/>
</dbReference>
<dbReference type="PANTHER" id="PTHR45138:SF9">
    <property type="entry name" value="DIGUANYLATE CYCLASE DGCM-RELATED"/>
    <property type="match status" value="1"/>
</dbReference>
<gene>
    <name evidence="4" type="ORF">K4A83_16960</name>
</gene>
<dbReference type="PROSITE" id="PS50887">
    <property type="entry name" value="GGDEF"/>
    <property type="match status" value="1"/>
</dbReference>
<name>A0ABT3L8W5_9CYAN</name>
<dbReference type="GO" id="GO:0052621">
    <property type="term" value="F:diguanylate cyclase activity"/>
    <property type="evidence" value="ECO:0007669"/>
    <property type="project" value="UniProtKB-EC"/>
</dbReference>
<dbReference type="SUPFAM" id="SSF55781">
    <property type="entry name" value="GAF domain-like"/>
    <property type="match status" value="1"/>
</dbReference>
<dbReference type="SMART" id="SM00267">
    <property type="entry name" value="GGDEF"/>
    <property type="match status" value="1"/>
</dbReference>